<evidence type="ECO:0000313" key="2">
    <source>
        <dbReference type="Proteomes" id="UP000515511"/>
    </source>
</evidence>
<reference evidence="2" key="1">
    <citation type="submission" date="2019-09" db="EMBL/GenBank/DDBJ databases">
        <title>Antimicrobial potential of Antarctic Bacteria.</title>
        <authorList>
            <person name="Benaud N."/>
            <person name="Edwards R.J."/>
            <person name="Ferrari B.C."/>
        </authorList>
    </citation>
    <scope>NUCLEOTIDE SEQUENCE [LARGE SCALE GENOMIC DNA]</scope>
    <source>
        <strain evidence="2">INR9</strain>
    </source>
</reference>
<evidence type="ECO:0000313" key="1">
    <source>
        <dbReference type="EMBL" id="QNE36806.1"/>
    </source>
</evidence>
<dbReference type="RefSeq" id="WP_185276245.1">
    <property type="nucleotide sequence ID" value="NZ_CP043641.1"/>
</dbReference>
<dbReference type="EMBL" id="CP043641">
    <property type="protein sequence ID" value="QNE36806.1"/>
    <property type="molecule type" value="Genomic_DNA"/>
</dbReference>
<name>A0A7G6YE91_9MICO</name>
<dbReference type="AlphaFoldDB" id="A0A7G6YE91"/>
<evidence type="ECO:0008006" key="3">
    <source>
        <dbReference type="Google" id="ProtNLM"/>
    </source>
</evidence>
<organism evidence="1 2">
    <name type="scientific">Leifsonia shinshuensis</name>
    <dbReference type="NCBI Taxonomy" id="150026"/>
    <lineage>
        <taxon>Bacteria</taxon>
        <taxon>Bacillati</taxon>
        <taxon>Actinomycetota</taxon>
        <taxon>Actinomycetes</taxon>
        <taxon>Micrococcales</taxon>
        <taxon>Microbacteriaceae</taxon>
        <taxon>Leifsonia</taxon>
    </lineage>
</organism>
<gene>
    <name evidence="1" type="ORF">F1C12_17910</name>
</gene>
<proteinExistence type="predicted"/>
<dbReference type="Proteomes" id="UP000515511">
    <property type="component" value="Chromosome"/>
</dbReference>
<protein>
    <recommendedName>
        <fullName evidence="3">Nucleotidyl transferase AbiEii/AbiGii toxin family protein</fullName>
    </recommendedName>
</protein>
<accession>A0A7G6YE91</accession>
<dbReference type="KEGG" id="lse:F1C12_17910"/>
<sequence>MIEGLRDLVSRLRGIGQPSRIQIVGGAAIALTLNEHRSATADIDGPVSPPGVVLALAEQIASERNWRSDWLNDAAAQFVPSGYGRSAGWLTIYDADGVTVQVADAETLLAMKVFAAQKRGRRELEDLEVLIPAIGLTTVDEVEELFESFYPGDELTPRTASIIQAVLNLHSPKPPAPPRPDLGQ</sequence>